<evidence type="ECO:0000256" key="2">
    <source>
        <dbReference type="ARBA" id="ARBA00022801"/>
    </source>
</evidence>
<evidence type="ECO:0000313" key="6">
    <source>
        <dbReference type="EMBL" id="RAI75330.1"/>
    </source>
</evidence>
<keyword evidence="3 4" id="KW-0326">Glycosidase</keyword>
<comment type="similarity">
    <text evidence="1 4">Belongs to the glycosyl hydrolase 43 family.</text>
</comment>
<evidence type="ECO:0000256" key="3">
    <source>
        <dbReference type="ARBA" id="ARBA00023295"/>
    </source>
</evidence>
<evidence type="ECO:0000313" key="7">
    <source>
        <dbReference type="Proteomes" id="UP000249016"/>
    </source>
</evidence>
<accession>A0A327NJ14</accession>
<dbReference type="PANTHER" id="PTHR22925:SF3">
    <property type="entry name" value="GLYCOSYL HYDROLASE FAMILY PROTEIN 43"/>
    <property type="match status" value="1"/>
</dbReference>
<dbReference type="AlphaFoldDB" id="A0A327NJ14"/>
<name>A0A327NJ14_9BACT</name>
<dbReference type="PANTHER" id="PTHR22925">
    <property type="entry name" value="GLYCOSYL HYDROLASE 43 FAMILY MEMBER"/>
    <property type="match status" value="1"/>
</dbReference>
<dbReference type="InterPro" id="IPR006710">
    <property type="entry name" value="Glyco_hydro_43"/>
</dbReference>
<evidence type="ECO:0000256" key="5">
    <source>
        <dbReference type="SAM" id="SignalP"/>
    </source>
</evidence>
<gene>
    <name evidence="6" type="ORF">HMF3257_16140</name>
</gene>
<feature type="chain" id="PRO_5016352443" evidence="5">
    <location>
        <begin position="25"/>
        <end position="342"/>
    </location>
</feature>
<evidence type="ECO:0000256" key="4">
    <source>
        <dbReference type="RuleBase" id="RU361187"/>
    </source>
</evidence>
<keyword evidence="2 4" id="KW-0378">Hydrolase</keyword>
<dbReference type="Pfam" id="PF04616">
    <property type="entry name" value="Glyco_hydro_43"/>
    <property type="match status" value="1"/>
</dbReference>
<dbReference type="EMBL" id="QLII01000001">
    <property type="protein sequence ID" value="RAI75330.1"/>
    <property type="molecule type" value="Genomic_DNA"/>
</dbReference>
<dbReference type="SUPFAM" id="SSF75005">
    <property type="entry name" value="Arabinanase/levansucrase/invertase"/>
    <property type="match status" value="1"/>
</dbReference>
<dbReference type="CDD" id="cd18825">
    <property type="entry name" value="GH43_CtGH43-like"/>
    <property type="match status" value="1"/>
</dbReference>
<feature type="signal peptide" evidence="5">
    <location>
        <begin position="1"/>
        <end position="24"/>
    </location>
</feature>
<dbReference type="InterPro" id="IPR023296">
    <property type="entry name" value="Glyco_hydro_beta-prop_sf"/>
</dbReference>
<dbReference type="RefSeq" id="WP_111343630.1">
    <property type="nucleotide sequence ID" value="NZ_QLII01000001.1"/>
</dbReference>
<dbReference type="OrthoDB" id="273314at2"/>
<dbReference type="Proteomes" id="UP000249016">
    <property type="component" value="Unassembled WGS sequence"/>
</dbReference>
<dbReference type="Gene3D" id="2.115.10.20">
    <property type="entry name" value="Glycosyl hydrolase domain, family 43"/>
    <property type="match status" value="1"/>
</dbReference>
<comment type="caution">
    <text evidence="6">The sequence shown here is derived from an EMBL/GenBank/DDBJ whole genome shotgun (WGS) entry which is preliminary data.</text>
</comment>
<sequence>MKTSLTSSFLLSLFLFFSNGLLLAQPKKQPVKNSTEQAGLWKDTDGHFINAHGGGILQHKGIYYWFGEIKKGKTWLVPGQSWECYRVPAGGISCYSSKDLNAWKYEGVVLSATTNNRRSDLDTSNVIERPKVVYNQKTGQFVLWMHIDHKDYSYAHAGVAVSDKPTGPYRYLGSLKPNGHDSRDMTLFQDDDGKAYLIHASENNNTMHINLLSDDYLRPTNRYVRILEGKRREAPALVKQAGKYYLITSDCTGWNPNPASVAVADSPLGKWATQANPCVGPNAETTFRSQSTYILPLDPKRGKFLFMADRWNKTNLEDSRYVWLPLDIKAGKVTIPWQANKL</sequence>
<proteinExistence type="inferred from homology"/>
<dbReference type="GO" id="GO:0005975">
    <property type="term" value="P:carbohydrate metabolic process"/>
    <property type="evidence" value="ECO:0007669"/>
    <property type="project" value="InterPro"/>
</dbReference>
<dbReference type="GO" id="GO:0004553">
    <property type="term" value="F:hydrolase activity, hydrolyzing O-glycosyl compounds"/>
    <property type="evidence" value="ECO:0007669"/>
    <property type="project" value="InterPro"/>
</dbReference>
<protein>
    <submittedName>
        <fullName evidence="6">Glycosyl hydrolase family 43</fullName>
    </submittedName>
</protein>
<keyword evidence="5" id="KW-0732">Signal</keyword>
<organism evidence="6 7">
    <name type="scientific">Spirosoma telluris</name>
    <dbReference type="NCBI Taxonomy" id="2183553"/>
    <lineage>
        <taxon>Bacteria</taxon>
        <taxon>Pseudomonadati</taxon>
        <taxon>Bacteroidota</taxon>
        <taxon>Cytophagia</taxon>
        <taxon>Cytophagales</taxon>
        <taxon>Cytophagaceae</taxon>
        <taxon>Spirosoma</taxon>
    </lineage>
</organism>
<evidence type="ECO:0000256" key="1">
    <source>
        <dbReference type="ARBA" id="ARBA00009865"/>
    </source>
</evidence>
<reference evidence="6 7" key="1">
    <citation type="submission" date="2018-06" db="EMBL/GenBank/DDBJ databases">
        <title>Spirosoma sp. HMF3257 Genome sequencing and assembly.</title>
        <authorList>
            <person name="Kang H."/>
            <person name="Cha I."/>
            <person name="Kim H."/>
            <person name="Kang J."/>
            <person name="Joh K."/>
        </authorList>
    </citation>
    <scope>NUCLEOTIDE SEQUENCE [LARGE SCALE GENOMIC DNA]</scope>
    <source>
        <strain evidence="6 7">HMF3257</strain>
    </source>
</reference>
<keyword evidence="7" id="KW-1185">Reference proteome</keyword>